<evidence type="ECO:0000313" key="3">
    <source>
        <dbReference type="Proteomes" id="UP000051412"/>
    </source>
</evidence>
<evidence type="ECO:0000313" key="2">
    <source>
        <dbReference type="EMBL" id="KRM25296.1"/>
    </source>
</evidence>
<organism evidence="2 3">
    <name type="scientific">Limosilactobacillus panis DSM 6035</name>
    <dbReference type="NCBI Taxonomy" id="1423782"/>
    <lineage>
        <taxon>Bacteria</taxon>
        <taxon>Bacillati</taxon>
        <taxon>Bacillota</taxon>
        <taxon>Bacilli</taxon>
        <taxon>Lactobacillales</taxon>
        <taxon>Lactobacillaceae</taxon>
        <taxon>Limosilactobacillus</taxon>
    </lineage>
</organism>
<keyword evidence="3" id="KW-1185">Reference proteome</keyword>
<evidence type="ECO:0000256" key="1">
    <source>
        <dbReference type="SAM" id="Phobius"/>
    </source>
</evidence>
<dbReference type="EMBL" id="AZGM01000129">
    <property type="protein sequence ID" value="KRM25296.1"/>
    <property type="molecule type" value="Genomic_DNA"/>
</dbReference>
<keyword evidence="1" id="KW-1133">Transmembrane helix</keyword>
<dbReference type="RefSeq" id="WP_047768508.1">
    <property type="nucleotide sequence ID" value="NZ_AZGM01000129.1"/>
</dbReference>
<evidence type="ECO:0008006" key="4">
    <source>
        <dbReference type="Google" id="ProtNLM"/>
    </source>
</evidence>
<feature type="transmembrane region" description="Helical" evidence="1">
    <location>
        <begin position="39"/>
        <end position="58"/>
    </location>
</feature>
<reference evidence="2 3" key="1">
    <citation type="journal article" date="2015" name="Genome Announc.">
        <title>Expanding the biotechnology potential of lactobacilli through comparative genomics of 213 strains and associated genera.</title>
        <authorList>
            <person name="Sun Z."/>
            <person name="Harris H.M."/>
            <person name="McCann A."/>
            <person name="Guo C."/>
            <person name="Argimon S."/>
            <person name="Zhang W."/>
            <person name="Yang X."/>
            <person name="Jeffery I.B."/>
            <person name="Cooney J.C."/>
            <person name="Kagawa T.F."/>
            <person name="Liu W."/>
            <person name="Song Y."/>
            <person name="Salvetti E."/>
            <person name="Wrobel A."/>
            <person name="Rasinkangas P."/>
            <person name="Parkhill J."/>
            <person name="Rea M.C."/>
            <person name="O'Sullivan O."/>
            <person name="Ritari J."/>
            <person name="Douillard F.P."/>
            <person name="Paul Ross R."/>
            <person name="Yang R."/>
            <person name="Briner A.E."/>
            <person name="Felis G.E."/>
            <person name="de Vos W.M."/>
            <person name="Barrangou R."/>
            <person name="Klaenhammer T.R."/>
            <person name="Caufield P.W."/>
            <person name="Cui Y."/>
            <person name="Zhang H."/>
            <person name="O'Toole P.W."/>
        </authorList>
    </citation>
    <scope>NUCLEOTIDE SEQUENCE [LARGE SCALE GENOMIC DNA]</scope>
    <source>
        <strain evidence="2 3">DSM 6035</strain>
    </source>
</reference>
<dbReference type="STRING" id="1423782.FD32_GL000900"/>
<feature type="transmembrane region" description="Helical" evidence="1">
    <location>
        <begin position="91"/>
        <end position="115"/>
    </location>
</feature>
<dbReference type="OrthoDB" id="2323714at2"/>
<protein>
    <recommendedName>
        <fullName evidence="4">Integral membrane protein</fullName>
    </recommendedName>
</protein>
<gene>
    <name evidence="2" type="ORF">FD32_GL000900</name>
</gene>
<feature type="transmembrane region" description="Helical" evidence="1">
    <location>
        <begin position="7"/>
        <end position="27"/>
    </location>
</feature>
<dbReference type="Proteomes" id="UP000051412">
    <property type="component" value="Unassembled WGS sequence"/>
</dbReference>
<feature type="transmembrane region" description="Helical" evidence="1">
    <location>
        <begin position="65"/>
        <end position="85"/>
    </location>
</feature>
<keyword evidence="1" id="KW-0812">Transmembrane</keyword>
<proteinExistence type="predicted"/>
<name>A0A0R1X587_9LACO</name>
<sequence length="135" mass="14839">MRNSDKVIMVTSVAAVLAMVLDAIMSIQHGLLLTSVSVWGRLLVFIILAAVVNGLALVKMRFCGYATIFVNLYFAIACLAALQTVNQRTSFLGIIVEVLSVVGILVGCAGIYYGIRQRAEYTRDRIKKLEERAKK</sequence>
<accession>A0A0R1X587</accession>
<dbReference type="AlphaFoldDB" id="A0A0R1X587"/>
<keyword evidence="1" id="KW-0472">Membrane</keyword>
<dbReference type="PATRIC" id="fig|1423782.4.peg.930"/>
<comment type="caution">
    <text evidence="2">The sequence shown here is derived from an EMBL/GenBank/DDBJ whole genome shotgun (WGS) entry which is preliminary data.</text>
</comment>